<evidence type="ECO:0000256" key="2">
    <source>
        <dbReference type="ARBA" id="ARBA00022499"/>
    </source>
</evidence>
<evidence type="ECO:0000256" key="4">
    <source>
        <dbReference type="ARBA" id="ARBA00022786"/>
    </source>
</evidence>
<name>Q5CY85_CRYPI</name>
<dbReference type="GO" id="GO:0005737">
    <property type="term" value="C:cytoplasm"/>
    <property type="evidence" value="ECO:0007669"/>
    <property type="project" value="UniProtKB-SubCell"/>
</dbReference>
<reference evidence="6 7" key="1">
    <citation type="journal article" date="2004" name="Science">
        <title>Complete genome sequence of the apicomplexan, Cryptosporidium parvum.</title>
        <authorList>
            <person name="Abrahamsen M.S."/>
            <person name="Templeton T.J."/>
            <person name="Enomoto S."/>
            <person name="Abrahante J.E."/>
            <person name="Zhu G."/>
            <person name="Lancto C.A."/>
            <person name="Deng M."/>
            <person name="Liu C."/>
            <person name="Widmer G."/>
            <person name="Tzipori S."/>
            <person name="Buck G.A."/>
            <person name="Xu P."/>
            <person name="Bankier A.T."/>
            <person name="Dear P.H."/>
            <person name="Konfortov B.A."/>
            <person name="Spriggs H.F."/>
            <person name="Iyer L."/>
            <person name="Anantharaman V."/>
            <person name="Aravind L."/>
            <person name="Kapur V."/>
        </authorList>
    </citation>
    <scope>NUCLEOTIDE SEQUENCE [LARGE SCALE GENOMIC DNA]</scope>
    <source>
        <strain evidence="7">Iowa II</strain>
    </source>
</reference>
<evidence type="ECO:0000256" key="5">
    <source>
        <dbReference type="RuleBase" id="RU361182"/>
    </source>
</evidence>
<dbReference type="PANTHER" id="PTHR14986">
    <property type="entry name" value="RURM1 PROTEIN"/>
    <property type="match status" value="1"/>
</dbReference>
<evidence type="ECO:0000313" key="6">
    <source>
        <dbReference type="EMBL" id="EAK90632.1"/>
    </source>
</evidence>
<dbReference type="RefSeq" id="XP_628495.1">
    <property type="nucleotide sequence ID" value="XM_628493.1"/>
</dbReference>
<evidence type="ECO:0000313" key="7">
    <source>
        <dbReference type="Proteomes" id="UP000006726"/>
    </source>
</evidence>
<dbReference type="Gene3D" id="3.10.20.30">
    <property type="match status" value="1"/>
</dbReference>
<feature type="non-terminal residue" evidence="6">
    <location>
        <position position="1"/>
    </location>
</feature>
<dbReference type="GeneID" id="3371980"/>
<dbReference type="GO" id="GO:0034227">
    <property type="term" value="P:tRNA thio-modification"/>
    <property type="evidence" value="ECO:0007669"/>
    <property type="project" value="InterPro"/>
</dbReference>
<dbReference type="SUPFAM" id="SSF54285">
    <property type="entry name" value="MoaD/ThiS"/>
    <property type="match status" value="1"/>
</dbReference>
<evidence type="ECO:0000256" key="1">
    <source>
        <dbReference type="ARBA" id="ARBA00022490"/>
    </source>
</evidence>
<gene>
    <name evidence="6" type="ORF">cgd7_3310</name>
</gene>
<dbReference type="EMBL" id="AAEE01000001">
    <property type="protein sequence ID" value="EAK90632.1"/>
    <property type="molecule type" value="Genomic_DNA"/>
</dbReference>
<accession>Q5CY85</accession>
<organism evidence="6 7">
    <name type="scientific">Cryptosporidium parvum (strain Iowa II)</name>
    <dbReference type="NCBI Taxonomy" id="353152"/>
    <lineage>
        <taxon>Eukaryota</taxon>
        <taxon>Sar</taxon>
        <taxon>Alveolata</taxon>
        <taxon>Apicomplexa</taxon>
        <taxon>Conoidasida</taxon>
        <taxon>Coccidia</taxon>
        <taxon>Eucoccidiorida</taxon>
        <taxon>Eimeriorina</taxon>
        <taxon>Cryptosporidiidae</taxon>
        <taxon>Cryptosporidium</taxon>
    </lineage>
</organism>
<keyword evidence="4" id="KW-0833">Ubl conjugation pathway</keyword>
<dbReference type="AlphaFoldDB" id="Q5CY85"/>
<comment type="pathway">
    <text evidence="5">tRNA modification; 5-methoxycarbonylmethyl-2-thiouridine-tRNA biosynthesis.</text>
</comment>
<dbReference type="KEGG" id="cpv:cgd7_3310"/>
<evidence type="ECO:0000256" key="3">
    <source>
        <dbReference type="ARBA" id="ARBA00022694"/>
    </source>
</evidence>
<comment type="similarity">
    <text evidence="5">Belongs to the URM1 family.</text>
</comment>
<dbReference type="InParanoid" id="Q5CY85"/>
<dbReference type="STRING" id="353152.Q5CY85"/>
<proteinExistence type="inferred from homology"/>
<protein>
    <recommendedName>
        <fullName evidence="5">Ubiquitin-related modifier 1</fullName>
    </recommendedName>
</protein>
<keyword evidence="1 5" id="KW-0963">Cytoplasm</keyword>
<dbReference type="OrthoDB" id="10248987at2759"/>
<keyword evidence="2" id="KW-1017">Isopeptide bond</keyword>
<dbReference type="FunCoup" id="Q5CY85">
    <property type="interactions" value="230"/>
</dbReference>
<dbReference type="CDD" id="cd01764">
    <property type="entry name" value="Ubl_Urm1"/>
    <property type="match status" value="1"/>
</dbReference>
<dbReference type="InterPro" id="IPR015221">
    <property type="entry name" value="Urm1"/>
</dbReference>
<dbReference type="UniPathway" id="UPA00988"/>
<keyword evidence="7" id="KW-1185">Reference proteome</keyword>
<dbReference type="InterPro" id="IPR016155">
    <property type="entry name" value="Mopterin_synth/thiamin_S_b"/>
</dbReference>
<dbReference type="Proteomes" id="UP000006726">
    <property type="component" value="Chromosome 7"/>
</dbReference>
<comment type="caution">
    <text evidence="6">The sequence shown here is derived from an EMBL/GenBank/DDBJ whole genome shotgun (WGS) entry which is preliminary data.</text>
</comment>
<dbReference type="OMA" id="DYELQPN"/>
<dbReference type="HAMAP" id="MF_03048">
    <property type="entry name" value="Urm1"/>
    <property type="match status" value="1"/>
</dbReference>
<keyword evidence="3 5" id="KW-0819">tRNA processing</keyword>
<dbReference type="InterPro" id="IPR012675">
    <property type="entry name" value="Beta-grasp_dom_sf"/>
</dbReference>
<comment type="subcellular location">
    <subcellularLocation>
        <location evidence="5">Cytoplasm</location>
    </subcellularLocation>
</comment>
<dbReference type="Pfam" id="PF09138">
    <property type="entry name" value="Urm1"/>
    <property type="match status" value="1"/>
</dbReference>
<sequence length="98" mass="10872">KMSIKVEFSGGLEVLAGDRQNVEVNLNNLKSSSMKSLILYVEENIIQYRKDHFIETGSKIKPGIIVLVNNCDWEILGGENYALSDGDLVTFIMTLHGG</sequence>
<dbReference type="PIRSF" id="PIRSF037379">
    <property type="entry name" value="Ubiquitin-related_modifier_1"/>
    <property type="match status" value="1"/>
</dbReference>